<organism evidence="1 2">
    <name type="scientific">Schizophyllum amplum</name>
    <dbReference type="NCBI Taxonomy" id="97359"/>
    <lineage>
        <taxon>Eukaryota</taxon>
        <taxon>Fungi</taxon>
        <taxon>Dikarya</taxon>
        <taxon>Basidiomycota</taxon>
        <taxon>Agaricomycotina</taxon>
        <taxon>Agaricomycetes</taxon>
        <taxon>Agaricomycetidae</taxon>
        <taxon>Agaricales</taxon>
        <taxon>Schizophyllaceae</taxon>
        <taxon>Schizophyllum</taxon>
    </lineage>
</organism>
<evidence type="ECO:0000313" key="2">
    <source>
        <dbReference type="Proteomes" id="UP000320762"/>
    </source>
</evidence>
<dbReference type="SUPFAM" id="SSF53335">
    <property type="entry name" value="S-adenosyl-L-methionine-dependent methyltransferases"/>
    <property type="match status" value="1"/>
</dbReference>
<protein>
    <recommendedName>
        <fullName evidence="3">Methyltransferase-domain-containing protein</fullName>
    </recommendedName>
</protein>
<dbReference type="AlphaFoldDB" id="A0A550CC23"/>
<proteinExistence type="predicted"/>
<dbReference type="OrthoDB" id="46564at2759"/>
<sequence length="260" mass="27767">MAAPPTTDSEDILSDALAFLGGDPVVDARDDDGIRYGPLRLTVASKANTLLADHLFSPALFLAELVEREKIPVAGHTILELGAGTGLPSLLMSARAPPPCLVVVTDYPDPGILGNLQANVARNKHLVAKGCTLTCAGYEWGKDVEHLLTLLPPGHTAYTTLILSDLLHFGDAHDVLVSSIIKLSARGPDSRIYVAAGNYTKPDVCANFVRVAREAGLLIDEILSAPAEQQWLGGMEVGGLDKDALTLRKAACRFWIARWL</sequence>
<name>A0A550CC23_9AGAR</name>
<keyword evidence="2" id="KW-1185">Reference proteome</keyword>
<reference evidence="1 2" key="1">
    <citation type="journal article" date="2019" name="New Phytol.">
        <title>Comparative genomics reveals unique wood-decay strategies and fruiting body development in the Schizophyllaceae.</title>
        <authorList>
            <person name="Almasi E."/>
            <person name="Sahu N."/>
            <person name="Krizsan K."/>
            <person name="Balint B."/>
            <person name="Kovacs G.M."/>
            <person name="Kiss B."/>
            <person name="Cseklye J."/>
            <person name="Drula E."/>
            <person name="Henrissat B."/>
            <person name="Nagy I."/>
            <person name="Chovatia M."/>
            <person name="Adam C."/>
            <person name="LaButti K."/>
            <person name="Lipzen A."/>
            <person name="Riley R."/>
            <person name="Grigoriev I.V."/>
            <person name="Nagy L.G."/>
        </authorList>
    </citation>
    <scope>NUCLEOTIDE SEQUENCE [LARGE SCALE GENOMIC DNA]</scope>
    <source>
        <strain evidence="1 2">NL-1724</strain>
    </source>
</reference>
<comment type="caution">
    <text evidence="1">The sequence shown here is derived from an EMBL/GenBank/DDBJ whole genome shotgun (WGS) entry which is preliminary data.</text>
</comment>
<dbReference type="Gene3D" id="3.40.50.150">
    <property type="entry name" value="Vaccinia Virus protein VP39"/>
    <property type="match status" value="1"/>
</dbReference>
<dbReference type="PANTHER" id="PTHR14614:SF104">
    <property type="entry name" value="N-METHYLTRANSFERASE, PUTATIVE (AFU_ORTHOLOGUE AFUA_1G17750)-RELATED"/>
    <property type="match status" value="1"/>
</dbReference>
<dbReference type="PANTHER" id="PTHR14614">
    <property type="entry name" value="HEPATOCELLULAR CARCINOMA-ASSOCIATED ANTIGEN"/>
    <property type="match status" value="1"/>
</dbReference>
<evidence type="ECO:0008006" key="3">
    <source>
        <dbReference type="Google" id="ProtNLM"/>
    </source>
</evidence>
<dbReference type="Pfam" id="PF10294">
    <property type="entry name" value="Methyltransf_16"/>
    <property type="match status" value="1"/>
</dbReference>
<dbReference type="EMBL" id="VDMD01000013">
    <property type="protein sequence ID" value="TRM62236.1"/>
    <property type="molecule type" value="Genomic_DNA"/>
</dbReference>
<dbReference type="GO" id="GO:0008757">
    <property type="term" value="F:S-adenosylmethionine-dependent methyltransferase activity"/>
    <property type="evidence" value="ECO:0007669"/>
    <property type="project" value="UniProtKB-ARBA"/>
</dbReference>
<dbReference type="InterPro" id="IPR019410">
    <property type="entry name" value="Methyltransf_16"/>
</dbReference>
<accession>A0A550CC23</accession>
<evidence type="ECO:0000313" key="1">
    <source>
        <dbReference type="EMBL" id="TRM62236.1"/>
    </source>
</evidence>
<dbReference type="STRING" id="97359.A0A550CC23"/>
<dbReference type="GO" id="GO:0005737">
    <property type="term" value="C:cytoplasm"/>
    <property type="evidence" value="ECO:0007669"/>
    <property type="project" value="TreeGrafter"/>
</dbReference>
<dbReference type="InterPro" id="IPR029063">
    <property type="entry name" value="SAM-dependent_MTases_sf"/>
</dbReference>
<dbReference type="Proteomes" id="UP000320762">
    <property type="component" value="Unassembled WGS sequence"/>
</dbReference>
<gene>
    <name evidence="1" type="ORF">BD626DRAFT_498582</name>
</gene>